<proteinExistence type="inferred from homology"/>
<dbReference type="PROSITE" id="PS51352">
    <property type="entry name" value="THIOREDOXIN_2"/>
    <property type="match status" value="1"/>
</dbReference>
<dbReference type="PANTHER" id="PTHR12378">
    <property type="entry name" value="DESUMOYLATING ISOPEPTIDASE"/>
    <property type="match status" value="1"/>
</dbReference>
<feature type="domain" description="PUL" evidence="6">
    <location>
        <begin position="342"/>
        <end position="647"/>
    </location>
</feature>
<sequence>MADSGHPVTLLVYDLSQGMARALSMGLAGRQIDGIWHTSVVVFGTEHCFGQGVETFVPGTAPHGTPVERIDMGITHIPKDIFDEFLAHMRTIWTADKYHLLDNNCNSFSEELCQFLVGKSIPSHITGLPAEFLSTYVETAGRPFGQSILPMIENMFGPSRQARSVPAPAAPQGSPPSAQQQQIIQQLASIMQNNGTPAARAAQHPAAHVRPCTSLAEFSSLLASHRCVAVDFTASNCGPCRVISPEFDRLITEANESFRPLGVSGLPAMPILGLSVEVGNARELAAKYQITATPTFIFFLDGKKFHEFRGADRAELKSSIDLLLFTAFPAHSHAKLDLPFIVRMRDGGPVHFQLSSNLDAIFGKLKQYADQSGVPWNNAVAQALATWMKMPKGQRPSLASVTGWDAFLSSLLIKLPVNKVFPALDILRLLLLDDPVASAFFLVTDSANSLLHLMSKVATPASGEPIDKPTRLMMLRVGCNLFKAADPSVPLAQMSQPNGVADARALFTTLMVEHLLSPDKQLRQAAVLVAYNAAWSTTQCRPAKAPGSISTLGTSAPADEAWLCEMVAAVCDAIRAESESSDAASAGDDDVALRLVGALALLIVFSPDSIVELAQVVGVADCIKTISAARAEGIKALRAAAKAGDEAAEATRKAAIDKKDCVVKASADVLKILGA</sequence>
<reference evidence="8 9" key="1">
    <citation type="submission" date="2023-09" db="EMBL/GenBank/DDBJ databases">
        <title>Pangenome analysis of Batrachochytrium dendrobatidis and related Chytrids.</title>
        <authorList>
            <person name="Yacoub M.N."/>
            <person name="Stajich J.E."/>
            <person name="James T.Y."/>
        </authorList>
    </citation>
    <scope>NUCLEOTIDE SEQUENCE [LARGE SCALE GENOMIC DNA]</scope>
    <source>
        <strain evidence="8 9">JEL0888</strain>
    </source>
</reference>
<feature type="region of interest" description="Disordered" evidence="4">
    <location>
        <begin position="160"/>
        <end position="179"/>
    </location>
</feature>
<feature type="compositionally biased region" description="Low complexity" evidence="4">
    <location>
        <begin position="166"/>
        <end position="179"/>
    </location>
</feature>
<dbReference type="Pfam" id="PF08324">
    <property type="entry name" value="PUL"/>
    <property type="match status" value="1"/>
</dbReference>
<evidence type="ECO:0000256" key="2">
    <source>
        <dbReference type="ARBA" id="ARBA00022670"/>
    </source>
</evidence>
<keyword evidence="9" id="KW-1185">Reference proteome</keyword>
<comment type="caution">
    <text evidence="8">The sequence shown here is derived from an EMBL/GenBank/DDBJ whole genome shotgun (WGS) entry which is preliminary data.</text>
</comment>
<name>A0ABR4NGW5_9FUNG</name>
<evidence type="ECO:0000313" key="9">
    <source>
        <dbReference type="Proteomes" id="UP001527925"/>
    </source>
</evidence>
<dbReference type="InterPro" id="IPR008580">
    <property type="entry name" value="PPPDE_dom"/>
</dbReference>
<dbReference type="InterPro" id="IPR013766">
    <property type="entry name" value="Thioredoxin_domain"/>
</dbReference>
<dbReference type="Pfam" id="PF05903">
    <property type="entry name" value="Peptidase_C97"/>
    <property type="match status" value="1"/>
</dbReference>
<protein>
    <submittedName>
        <fullName evidence="8">Uncharacterized protein</fullName>
    </submittedName>
</protein>
<evidence type="ECO:0000256" key="3">
    <source>
        <dbReference type="ARBA" id="ARBA00022801"/>
    </source>
</evidence>
<dbReference type="InterPro" id="IPR013535">
    <property type="entry name" value="PUL_dom"/>
</dbReference>
<dbReference type="InterPro" id="IPR011989">
    <property type="entry name" value="ARM-like"/>
</dbReference>
<dbReference type="PROSITE" id="PS51396">
    <property type="entry name" value="PUL"/>
    <property type="match status" value="1"/>
</dbReference>
<evidence type="ECO:0000256" key="4">
    <source>
        <dbReference type="SAM" id="MobiDB-lite"/>
    </source>
</evidence>
<dbReference type="InterPro" id="IPR042266">
    <property type="entry name" value="PPPDE_sf"/>
</dbReference>
<keyword evidence="2" id="KW-0645">Protease</keyword>
<dbReference type="Proteomes" id="UP001527925">
    <property type="component" value="Unassembled WGS sequence"/>
</dbReference>
<accession>A0ABR4NGW5</accession>
<evidence type="ECO:0000313" key="8">
    <source>
        <dbReference type="EMBL" id="KAL2918778.1"/>
    </source>
</evidence>
<feature type="domain" description="PPPDE" evidence="7">
    <location>
        <begin position="6"/>
        <end position="153"/>
    </location>
</feature>
<keyword evidence="3" id="KW-0378">Hydrolase</keyword>
<evidence type="ECO:0000259" key="6">
    <source>
        <dbReference type="PROSITE" id="PS51396"/>
    </source>
</evidence>
<dbReference type="PROSITE" id="PS51858">
    <property type="entry name" value="PPPDE"/>
    <property type="match status" value="1"/>
</dbReference>
<dbReference type="Gene3D" id="3.40.30.10">
    <property type="entry name" value="Glutaredoxin"/>
    <property type="match status" value="1"/>
</dbReference>
<dbReference type="InterPro" id="IPR036249">
    <property type="entry name" value="Thioredoxin-like_sf"/>
</dbReference>
<evidence type="ECO:0000259" key="7">
    <source>
        <dbReference type="PROSITE" id="PS51858"/>
    </source>
</evidence>
<dbReference type="SUPFAM" id="SSF52833">
    <property type="entry name" value="Thioredoxin-like"/>
    <property type="match status" value="1"/>
</dbReference>
<dbReference type="EMBL" id="JADGIZ020000005">
    <property type="protein sequence ID" value="KAL2918778.1"/>
    <property type="molecule type" value="Genomic_DNA"/>
</dbReference>
<dbReference type="CDD" id="cd02947">
    <property type="entry name" value="TRX_family"/>
    <property type="match status" value="1"/>
</dbReference>
<dbReference type="Gene3D" id="1.25.10.10">
    <property type="entry name" value="Leucine-rich Repeat Variant"/>
    <property type="match status" value="1"/>
</dbReference>
<feature type="domain" description="Thioredoxin" evidence="5">
    <location>
        <begin position="192"/>
        <end position="325"/>
    </location>
</feature>
<gene>
    <name evidence="8" type="ORF">HK105_201612</name>
</gene>
<organism evidence="8 9">
    <name type="scientific">Polyrhizophydium stewartii</name>
    <dbReference type="NCBI Taxonomy" id="2732419"/>
    <lineage>
        <taxon>Eukaryota</taxon>
        <taxon>Fungi</taxon>
        <taxon>Fungi incertae sedis</taxon>
        <taxon>Chytridiomycota</taxon>
        <taxon>Chytridiomycota incertae sedis</taxon>
        <taxon>Chytridiomycetes</taxon>
        <taxon>Rhizophydiales</taxon>
        <taxon>Rhizophydiales incertae sedis</taxon>
        <taxon>Polyrhizophydium</taxon>
    </lineage>
</organism>
<dbReference type="SMART" id="SM01179">
    <property type="entry name" value="DUF862"/>
    <property type="match status" value="1"/>
</dbReference>
<evidence type="ECO:0000259" key="5">
    <source>
        <dbReference type="PROSITE" id="PS51352"/>
    </source>
</evidence>
<evidence type="ECO:0000256" key="1">
    <source>
        <dbReference type="ARBA" id="ARBA00008140"/>
    </source>
</evidence>
<dbReference type="Pfam" id="PF00085">
    <property type="entry name" value="Thioredoxin"/>
    <property type="match status" value="1"/>
</dbReference>
<dbReference type="Gene3D" id="3.90.1720.30">
    <property type="entry name" value="PPPDE domains"/>
    <property type="match status" value="1"/>
</dbReference>
<dbReference type="PANTHER" id="PTHR12378:SF7">
    <property type="entry name" value="DESUMOYLATING ISOPEPTIDASE 1"/>
    <property type="match status" value="1"/>
</dbReference>
<comment type="similarity">
    <text evidence="1">Belongs to the DeSI family.</text>
</comment>